<dbReference type="Proteomes" id="UP000683511">
    <property type="component" value="Chromosome"/>
</dbReference>
<dbReference type="Pfam" id="PF01724">
    <property type="entry name" value="DUF29"/>
    <property type="match status" value="1"/>
</dbReference>
<dbReference type="Gene3D" id="1.20.1220.20">
    <property type="entry name" value="Uncharcterised protein PF01724"/>
    <property type="match status" value="1"/>
</dbReference>
<dbReference type="EMBL" id="CP021056">
    <property type="protein sequence ID" value="QXE22370.1"/>
    <property type="molecule type" value="Genomic_DNA"/>
</dbReference>
<keyword evidence="2" id="KW-1185">Reference proteome</keyword>
<proteinExistence type="predicted"/>
<evidence type="ECO:0000313" key="1">
    <source>
        <dbReference type="EMBL" id="QXE22370.1"/>
    </source>
</evidence>
<reference evidence="1" key="1">
    <citation type="submission" date="2017-04" db="EMBL/GenBank/DDBJ databases">
        <title>Genome deletions in a multicellular cyanobacterial endosymbiont for morphological adaptation in marine diatoms.</title>
        <authorList>
            <person name="Wang Y."/>
            <person name="Gao H."/>
            <person name="Li R."/>
            <person name="Xu X."/>
        </authorList>
    </citation>
    <scope>NUCLEOTIDE SEQUENCE</scope>
    <source>
        <strain evidence="1">FACHB 800</strain>
    </source>
</reference>
<dbReference type="AlphaFoldDB" id="A0A975T5N8"/>
<sequence>MRTTINQIRAGQFSLIDLDNLLAELENMGRSQRLYFYLLLNF</sequence>
<protein>
    <submittedName>
        <fullName evidence="1">Uncharacterized protein</fullName>
    </submittedName>
</protein>
<name>A0A975T5N8_9NOST</name>
<gene>
    <name evidence="1" type="ORF">B6N60_01053</name>
</gene>
<dbReference type="KEGG" id="rsin:B6N60_01053"/>
<evidence type="ECO:0000313" key="2">
    <source>
        <dbReference type="Proteomes" id="UP000683511"/>
    </source>
</evidence>
<accession>A0A975T5N8</accession>
<organism evidence="1 2">
    <name type="scientific">Richelia sinica FACHB-800</name>
    <dbReference type="NCBI Taxonomy" id="1357546"/>
    <lineage>
        <taxon>Bacteria</taxon>
        <taxon>Bacillati</taxon>
        <taxon>Cyanobacteriota</taxon>
        <taxon>Cyanophyceae</taxon>
        <taxon>Nostocales</taxon>
        <taxon>Nostocaceae</taxon>
        <taxon>Richelia</taxon>
    </lineage>
</organism>